<protein>
    <submittedName>
        <fullName evidence="1">Rhamnan synthesis protein F</fullName>
    </submittedName>
</protein>
<name>A0AAE4B9A3_BACPU</name>
<organism evidence="1 2">
    <name type="scientific">Bacillus pumilus</name>
    <name type="common">Bacillus mesentericus</name>
    <dbReference type="NCBI Taxonomy" id="1408"/>
    <lineage>
        <taxon>Bacteria</taxon>
        <taxon>Bacillati</taxon>
        <taxon>Bacillota</taxon>
        <taxon>Bacilli</taxon>
        <taxon>Bacillales</taxon>
        <taxon>Bacillaceae</taxon>
        <taxon>Bacillus</taxon>
    </lineage>
</organism>
<proteinExistence type="predicted"/>
<dbReference type="RefSeq" id="WP_309416396.1">
    <property type="nucleotide sequence ID" value="NZ_VKQA01000027.1"/>
</dbReference>
<comment type="caution">
    <text evidence="1">The sequence shown here is derived from an EMBL/GenBank/DDBJ whole genome shotgun (WGS) entry which is preliminary data.</text>
</comment>
<sequence length="171" mass="19858">WSVYVDTSDLEGYSYGPITYAARQIVEYKRCPIFKRRSFFHDYSDGSTQSVGNQALDLYEYLKDHTDYNTDLIWENALRSMNMADLMKNLHLRYILPQNHVVENSSTATSESTAKPKVALCMHLYYMDLLDKSLHYIQSMPQGCDVILTVGSKENQQIVKQRVEHLPYDVD</sequence>
<dbReference type="Pfam" id="PF05045">
    <property type="entry name" value="RgpF"/>
    <property type="match status" value="1"/>
</dbReference>
<feature type="non-terminal residue" evidence="1">
    <location>
        <position position="1"/>
    </location>
</feature>
<evidence type="ECO:0000313" key="1">
    <source>
        <dbReference type="EMBL" id="MDR4252351.1"/>
    </source>
</evidence>
<reference evidence="1" key="1">
    <citation type="submission" date="2019-07" db="EMBL/GenBank/DDBJ databases">
        <title>Phylogenomic Reclassification of ATCC Bacillus Strains and Various Taxa within the Genus Bacillus.</title>
        <authorList>
            <person name="Riojas M.A."/>
            <person name="Frank A.M."/>
            <person name="Fenn S.L."/>
            <person name="King S."/>
            <person name="Brower S."/>
            <person name="Hazbon M.H."/>
        </authorList>
    </citation>
    <scope>NUCLEOTIDE SEQUENCE</scope>
    <source>
        <strain evidence="1">ATCC 27142</strain>
    </source>
</reference>
<evidence type="ECO:0000313" key="2">
    <source>
        <dbReference type="Proteomes" id="UP001182042"/>
    </source>
</evidence>
<feature type="non-terminal residue" evidence="1">
    <location>
        <position position="171"/>
    </location>
</feature>
<accession>A0AAE4B9A3</accession>
<dbReference type="Proteomes" id="UP001182042">
    <property type="component" value="Unassembled WGS sequence"/>
</dbReference>
<dbReference type="EMBL" id="VKQA01000027">
    <property type="protein sequence ID" value="MDR4252351.1"/>
    <property type="molecule type" value="Genomic_DNA"/>
</dbReference>
<dbReference type="InterPro" id="IPR007739">
    <property type="entry name" value="RgpF"/>
</dbReference>
<dbReference type="AlphaFoldDB" id="A0AAE4B9A3"/>
<gene>
    <name evidence="1" type="ORF">FO508_18835</name>
</gene>